<dbReference type="RefSeq" id="WP_264207860.1">
    <property type="nucleotide sequence ID" value="NZ_JAOZEW010000023.1"/>
</dbReference>
<accession>A0A9X3C548</accession>
<organism evidence="1 2">
    <name type="scientific">Flavobacterium shii</name>
    <dbReference type="NCBI Taxonomy" id="2987687"/>
    <lineage>
        <taxon>Bacteria</taxon>
        <taxon>Pseudomonadati</taxon>
        <taxon>Bacteroidota</taxon>
        <taxon>Flavobacteriia</taxon>
        <taxon>Flavobacteriales</taxon>
        <taxon>Flavobacteriaceae</taxon>
        <taxon>Flavobacterium</taxon>
    </lineage>
</organism>
<reference evidence="1" key="1">
    <citation type="submission" date="2022-10" db="EMBL/GenBank/DDBJ databases">
        <title>Two novel species of Flavobacterium.</title>
        <authorList>
            <person name="Liu Q."/>
            <person name="Xin Y.-H."/>
        </authorList>
    </citation>
    <scope>NUCLEOTIDE SEQUENCE</scope>
    <source>
        <strain evidence="1">LS1R49</strain>
    </source>
</reference>
<dbReference type="AlphaFoldDB" id="A0A9X3C548"/>
<comment type="caution">
    <text evidence="1">The sequence shown here is derived from an EMBL/GenBank/DDBJ whole genome shotgun (WGS) entry which is preliminary data.</text>
</comment>
<sequence>MNSQIKIWEDQVIPGFNDSLVIHFKIPTWNDELENTVSLTIFWKKNKQDSYKPKEIFVSSPCYIQHTFQNGITINGNLDIKNFSYFNSTDTLGIFGDIYYYINENENYIWHTAGFLISFNPKPANIDDEKTHIIDESILNKLKTAAAVNPMAVSDSEHAWSFFYYKPFLKKSPDFSFPAKLVSLKAKGQRELMQNEALDFIDGIVPYNLQYVFNVNELYGDIGKFKLFYDFLYKGKILTHIIEQTCVFFDTSVKDFLIYLESDSYLENKQRLWETYFALIITMGYDNENRTAIMKVMMLCNFLEKVFDHLDDAQFTTTLDKTKLFSLFNASIVLNEEIFPLPAKSSMSIN</sequence>
<proteinExistence type="predicted"/>
<protein>
    <submittedName>
        <fullName evidence="1">Uncharacterized protein</fullName>
    </submittedName>
</protein>
<gene>
    <name evidence="1" type="ORF">OIU83_19085</name>
</gene>
<evidence type="ECO:0000313" key="2">
    <source>
        <dbReference type="Proteomes" id="UP001151079"/>
    </source>
</evidence>
<evidence type="ECO:0000313" key="1">
    <source>
        <dbReference type="EMBL" id="MCV9929774.1"/>
    </source>
</evidence>
<keyword evidence="2" id="KW-1185">Reference proteome</keyword>
<dbReference type="EMBL" id="JAOZEW010000023">
    <property type="protein sequence ID" value="MCV9929774.1"/>
    <property type="molecule type" value="Genomic_DNA"/>
</dbReference>
<name>A0A9X3C548_9FLAO</name>
<dbReference type="Proteomes" id="UP001151079">
    <property type="component" value="Unassembled WGS sequence"/>
</dbReference>